<dbReference type="Proteomes" id="UP000239698">
    <property type="component" value="Unassembled WGS sequence"/>
</dbReference>
<evidence type="ECO:0000313" key="2">
    <source>
        <dbReference type="Proteomes" id="UP000239698"/>
    </source>
</evidence>
<dbReference type="SUPFAM" id="SSF52507">
    <property type="entry name" value="Homo-oligomeric flavin-containing Cys decarboxylases, HFCD"/>
    <property type="match status" value="1"/>
</dbReference>
<dbReference type="Gene3D" id="3.40.50.1950">
    <property type="entry name" value="Flavin prenyltransferase-like"/>
    <property type="match status" value="1"/>
</dbReference>
<accession>A0ABX5ACH2</accession>
<dbReference type="InterPro" id="IPR036551">
    <property type="entry name" value="Flavin_trans-like"/>
</dbReference>
<sequence>MTAPQPLATFEGSELHLHVSGSISASLVPWWINWIRFITPEVVINVSVSSRATSFVTVGALQGLANGEVWLDDWETPGLPHSWRNGRSGTSECIIVFPATLDTVMRLAQGRADSPALMMLQITDLPIVLADVFPAENAVINHWREVLLKRPNIAFAPQIDTPRADDRKTTTSGFNLPGALATANEAIAASRV</sequence>
<proteinExistence type="predicted"/>
<dbReference type="EMBL" id="PSVT01000033">
    <property type="protein sequence ID" value="PPH74720.1"/>
    <property type="molecule type" value="Genomic_DNA"/>
</dbReference>
<dbReference type="RefSeq" id="WP_104275120.1">
    <property type="nucleotide sequence ID" value="NZ_PSUX01000040.1"/>
</dbReference>
<gene>
    <name evidence="1" type="ORF">C5C40_12755</name>
</gene>
<protein>
    <submittedName>
        <fullName evidence="1">Cypemycin decarboxylase</fullName>
    </submittedName>
</protein>
<dbReference type="InterPro" id="IPR053797">
    <property type="entry name" value="CypD-like"/>
</dbReference>
<reference evidence="1 2" key="1">
    <citation type="submission" date="2018-02" db="EMBL/GenBank/DDBJ databases">
        <title>Bacteriophage NCPPB3778 and a type I-E CRISPR drive the evolution of the US Biological Select Agent, Rathayibacter toxicus.</title>
        <authorList>
            <person name="Davis E.W.II."/>
            <person name="Tabima J.F."/>
            <person name="Weisberg A.J."/>
            <person name="Lopes L.D."/>
            <person name="Wiseman M.S."/>
            <person name="Wiseman M.S."/>
            <person name="Pupko T."/>
            <person name="Belcher M.S."/>
            <person name="Sechler A.J."/>
            <person name="Tancos M.A."/>
            <person name="Schroeder B.K."/>
            <person name="Murray T.D."/>
            <person name="Luster D.G."/>
            <person name="Schneider W.L."/>
            <person name="Rogers E."/>
            <person name="Andreote F.D."/>
            <person name="Grunwald N.J."/>
            <person name="Putnam M.L."/>
            <person name="Chang J.H."/>
        </authorList>
    </citation>
    <scope>NUCLEOTIDE SEQUENCE [LARGE SCALE GENOMIC DNA]</scope>
    <source>
        <strain evidence="1 2">AY1D6</strain>
    </source>
</reference>
<dbReference type="NCBIfam" id="NF033753">
    <property type="entry name" value="RiPP_decarbCypD"/>
    <property type="match status" value="1"/>
</dbReference>
<name>A0ABX5ACH2_RATRA</name>
<evidence type="ECO:0000313" key="1">
    <source>
        <dbReference type="EMBL" id="PPH74720.1"/>
    </source>
</evidence>
<organism evidence="1 2">
    <name type="scientific">Rathayibacter rathayi</name>
    <name type="common">Corynebacterium rathayi</name>
    <dbReference type="NCBI Taxonomy" id="33887"/>
    <lineage>
        <taxon>Bacteria</taxon>
        <taxon>Bacillati</taxon>
        <taxon>Actinomycetota</taxon>
        <taxon>Actinomycetes</taxon>
        <taxon>Micrococcales</taxon>
        <taxon>Microbacteriaceae</taxon>
        <taxon>Rathayibacter</taxon>
    </lineage>
</organism>
<keyword evidence="2" id="KW-1185">Reference proteome</keyword>
<comment type="caution">
    <text evidence="1">The sequence shown here is derived from an EMBL/GenBank/DDBJ whole genome shotgun (WGS) entry which is preliminary data.</text>
</comment>